<proteinExistence type="predicted"/>
<sequence length="98" mass="11435">MTGPAEADVLGQYTSDFLWGKASGAAFRRDDWQARQPTEHKVVVLFARSFICGLSSYYPRVDESRTTQQHSHLLLRTRFSFRLLLVYYYYYYDYGASA</sequence>
<evidence type="ECO:0000313" key="2">
    <source>
        <dbReference type="Proteomes" id="UP001148312"/>
    </source>
</evidence>
<dbReference type="RefSeq" id="XP_056786722.1">
    <property type="nucleotide sequence ID" value="XM_056937630.1"/>
</dbReference>
<accession>A0A9W9WT04</accession>
<reference evidence="1" key="1">
    <citation type="submission" date="2022-12" db="EMBL/GenBank/DDBJ databases">
        <authorList>
            <person name="Petersen C."/>
        </authorList>
    </citation>
    <scope>NUCLEOTIDE SEQUENCE</scope>
    <source>
        <strain evidence="1">IBT 30728</strain>
    </source>
</reference>
<comment type="caution">
    <text evidence="1">The sequence shown here is derived from an EMBL/GenBank/DDBJ whole genome shotgun (WGS) entry which is preliminary data.</text>
</comment>
<protein>
    <submittedName>
        <fullName evidence="1">Uncharacterized protein</fullName>
    </submittedName>
</protein>
<dbReference type="EMBL" id="JAPWDQ010000012">
    <property type="protein sequence ID" value="KAJ5474964.1"/>
    <property type="molecule type" value="Genomic_DNA"/>
</dbReference>
<name>A0A9W9WT04_9EURO</name>
<evidence type="ECO:0000313" key="1">
    <source>
        <dbReference type="EMBL" id="KAJ5474964.1"/>
    </source>
</evidence>
<keyword evidence="2" id="KW-1185">Reference proteome</keyword>
<organism evidence="1 2">
    <name type="scientific">Penicillium diatomitis</name>
    <dbReference type="NCBI Taxonomy" id="2819901"/>
    <lineage>
        <taxon>Eukaryota</taxon>
        <taxon>Fungi</taxon>
        <taxon>Dikarya</taxon>
        <taxon>Ascomycota</taxon>
        <taxon>Pezizomycotina</taxon>
        <taxon>Eurotiomycetes</taxon>
        <taxon>Eurotiomycetidae</taxon>
        <taxon>Eurotiales</taxon>
        <taxon>Aspergillaceae</taxon>
        <taxon>Penicillium</taxon>
    </lineage>
</organism>
<gene>
    <name evidence="1" type="ORF">N7539_008030</name>
</gene>
<reference evidence="1" key="2">
    <citation type="journal article" date="2023" name="IMA Fungus">
        <title>Comparative genomic study of the Penicillium genus elucidates a diverse pangenome and 15 lateral gene transfer events.</title>
        <authorList>
            <person name="Petersen C."/>
            <person name="Sorensen T."/>
            <person name="Nielsen M.R."/>
            <person name="Sondergaard T.E."/>
            <person name="Sorensen J.L."/>
            <person name="Fitzpatrick D.A."/>
            <person name="Frisvad J.C."/>
            <person name="Nielsen K.L."/>
        </authorList>
    </citation>
    <scope>NUCLEOTIDE SEQUENCE</scope>
    <source>
        <strain evidence="1">IBT 30728</strain>
    </source>
</reference>
<dbReference type="GeneID" id="81627880"/>
<dbReference type="Proteomes" id="UP001148312">
    <property type="component" value="Unassembled WGS sequence"/>
</dbReference>
<dbReference type="AlphaFoldDB" id="A0A9W9WT04"/>